<reference evidence="1" key="1">
    <citation type="journal article" date="2021" name="Proc. Natl. Acad. Sci. U.S.A.">
        <title>A Catalog of Tens of Thousands of Viruses from Human Metagenomes Reveals Hidden Associations with Chronic Diseases.</title>
        <authorList>
            <person name="Tisza M.J."/>
            <person name="Buck C.B."/>
        </authorList>
    </citation>
    <scope>NUCLEOTIDE SEQUENCE</scope>
    <source>
        <strain evidence="1">CtyjS2</strain>
    </source>
</reference>
<sequence>MMNLKMYLAKRISNCSSSNKLSYCYCINV</sequence>
<dbReference type="EMBL" id="BK015806">
    <property type="protein sequence ID" value="DAE26011.1"/>
    <property type="molecule type" value="Genomic_DNA"/>
</dbReference>
<evidence type="ECO:0000313" key="1">
    <source>
        <dbReference type="EMBL" id="DAE26011.1"/>
    </source>
</evidence>
<proteinExistence type="predicted"/>
<organism evidence="1">
    <name type="scientific">Siphoviridae sp. ctyjS2</name>
    <dbReference type="NCBI Taxonomy" id="2827284"/>
    <lineage>
        <taxon>Viruses</taxon>
        <taxon>Duplodnaviria</taxon>
        <taxon>Heunggongvirae</taxon>
        <taxon>Uroviricota</taxon>
        <taxon>Caudoviricetes</taxon>
    </lineage>
</organism>
<protein>
    <submittedName>
        <fullName evidence="1">Uncharacterized protein</fullName>
    </submittedName>
</protein>
<name>A0A8S5R4H3_9CAUD</name>
<accession>A0A8S5R4H3</accession>